<evidence type="ECO:0000313" key="2">
    <source>
        <dbReference type="Proteomes" id="UP001233999"/>
    </source>
</evidence>
<dbReference type="AlphaFoldDB" id="A0AAD7ZEL3"/>
<dbReference type="EMBL" id="JASPKZ010008703">
    <property type="protein sequence ID" value="KAJ9579081.1"/>
    <property type="molecule type" value="Genomic_DNA"/>
</dbReference>
<sequence>MEKFVWDLDKVLDEFEFSEDRAEQFASILAKKNSSITPVPPVAGDNVLHQSTPTYRRPAFEPINLADADFAADLQISAPCYNSTLSSAAKSFPGAPRSEANIYMSHSENINRNNENRLNNDASIDCHNSQLEWHSNVTSNLCSHGRLDVTAVEPNSGGMHDRLESTTNKINVSGVFSSLNEYINAGNIETKLGDANPSCRTVELEEDANSSKRYVGSTIMNNQSSLLCPKTISEQNVEIEKLGKNISIDNLWENNNEVRLTDNKWADTIDVCKVSENSSKNSFADLISSTYSKSLQENVRDIASASSEETPDLLDRTVISNKSNNFVALKNVGEGDSIESENIYSSDVKNEDFTSESSSQPNLSLLPDVASSGRSAFNANMRSDLIASHSAAECSDNEITDAKVLEDSTSQ</sequence>
<dbReference type="Proteomes" id="UP001233999">
    <property type="component" value="Unassembled WGS sequence"/>
</dbReference>
<organism evidence="1 2">
    <name type="scientific">Diploptera punctata</name>
    <name type="common">Pacific beetle cockroach</name>
    <dbReference type="NCBI Taxonomy" id="6984"/>
    <lineage>
        <taxon>Eukaryota</taxon>
        <taxon>Metazoa</taxon>
        <taxon>Ecdysozoa</taxon>
        <taxon>Arthropoda</taxon>
        <taxon>Hexapoda</taxon>
        <taxon>Insecta</taxon>
        <taxon>Pterygota</taxon>
        <taxon>Neoptera</taxon>
        <taxon>Polyneoptera</taxon>
        <taxon>Dictyoptera</taxon>
        <taxon>Blattodea</taxon>
        <taxon>Blaberoidea</taxon>
        <taxon>Blaberidae</taxon>
        <taxon>Diplopterinae</taxon>
        <taxon>Diploptera</taxon>
    </lineage>
</organism>
<evidence type="ECO:0000313" key="1">
    <source>
        <dbReference type="EMBL" id="KAJ9579081.1"/>
    </source>
</evidence>
<accession>A0AAD7ZEL3</accession>
<proteinExistence type="predicted"/>
<name>A0AAD7ZEL3_DIPPU</name>
<reference evidence="1" key="2">
    <citation type="submission" date="2023-05" db="EMBL/GenBank/DDBJ databases">
        <authorList>
            <person name="Fouks B."/>
        </authorList>
    </citation>
    <scope>NUCLEOTIDE SEQUENCE</scope>
    <source>
        <strain evidence="1">Stay&amp;Tobe</strain>
        <tissue evidence="1">Testes</tissue>
    </source>
</reference>
<protein>
    <submittedName>
        <fullName evidence="1">Uncharacterized protein</fullName>
    </submittedName>
</protein>
<reference evidence="1" key="1">
    <citation type="journal article" date="2023" name="IScience">
        <title>Live-bearing cockroach genome reveals convergent evolutionary mechanisms linked to viviparity in insects and beyond.</title>
        <authorList>
            <person name="Fouks B."/>
            <person name="Harrison M.C."/>
            <person name="Mikhailova A.A."/>
            <person name="Marchal E."/>
            <person name="English S."/>
            <person name="Carruthers M."/>
            <person name="Jennings E.C."/>
            <person name="Chiamaka E.L."/>
            <person name="Frigard R.A."/>
            <person name="Pippel M."/>
            <person name="Attardo G.M."/>
            <person name="Benoit J.B."/>
            <person name="Bornberg-Bauer E."/>
            <person name="Tobe S.S."/>
        </authorList>
    </citation>
    <scope>NUCLEOTIDE SEQUENCE</scope>
    <source>
        <strain evidence="1">Stay&amp;Tobe</strain>
    </source>
</reference>
<comment type="caution">
    <text evidence="1">The sequence shown here is derived from an EMBL/GenBank/DDBJ whole genome shotgun (WGS) entry which is preliminary data.</text>
</comment>
<keyword evidence="2" id="KW-1185">Reference proteome</keyword>
<gene>
    <name evidence="1" type="ORF">L9F63_024812</name>
</gene>